<organism evidence="2">
    <name type="scientific">Myoviridae sp. ctPuP5</name>
    <dbReference type="NCBI Taxonomy" id="2823543"/>
    <lineage>
        <taxon>Viruses</taxon>
        <taxon>Duplodnaviria</taxon>
        <taxon>Heunggongvirae</taxon>
        <taxon>Uroviricota</taxon>
        <taxon>Caudoviricetes</taxon>
    </lineage>
</organism>
<dbReference type="Gene3D" id="3.40.960.10">
    <property type="entry name" value="VSR Endonuclease"/>
    <property type="match status" value="1"/>
</dbReference>
<feature type="compositionally biased region" description="Basic residues" evidence="1">
    <location>
        <begin position="1"/>
        <end position="28"/>
    </location>
</feature>
<dbReference type="EMBL" id="BK014662">
    <property type="protein sequence ID" value="DAD66477.1"/>
    <property type="molecule type" value="Genomic_DNA"/>
</dbReference>
<accession>A0A8S5L975</accession>
<dbReference type="SUPFAM" id="SSF52980">
    <property type="entry name" value="Restriction endonuclease-like"/>
    <property type="match status" value="1"/>
</dbReference>
<dbReference type="InterPro" id="IPR011335">
    <property type="entry name" value="Restrct_endonuc-II-like"/>
</dbReference>
<name>A0A8S5L975_9CAUD</name>
<sequence>MKQVKNKAISKKYPSKKRNKPRSKKRSHPQYGTSNLERRFASDYLDVLGVEYVYQFEAKDIGRFYDFYLPNDNLIIEVDGDYYHSYGLTYEQMCPMQKRNKRVDELKDKWALMHSIPILRFWEHDINDNPEFVFKKLKEMIQIQTKNKIMMEKKKKPH</sequence>
<protein>
    <submittedName>
        <fullName evidence="2">Restriction enzyme</fullName>
    </submittedName>
</protein>
<feature type="region of interest" description="Disordered" evidence="1">
    <location>
        <begin position="1"/>
        <end position="32"/>
    </location>
</feature>
<evidence type="ECO:0000313" key="2">
    <source>
        <dbReference type="EMBL" id="DAD66477.1"/>
    </source>
</evidence>
<proteinExistence type="predicted"/>
<reference evidence="2" key="1">
    <citation type="journal article" date="2021" name="Proc. Natl. Acad. Sci. U.S.A.">
        <title>A Catalog of Tens of Thousands of Viruses from Human Metagenomes Reveals Hidden Associations with Chronic Diseases.</title>
        <authorList>
            <person name="Tisza M.J."/>
            <person name="Buck C.B."/>
        </authorList>
    </citation>
    <scope>NUCLEOTIDE SEQUENCE</scope>
    <source>
        <strain evidence="2">CtPuP5</strain>
    </source>
</reference>
<evidence type="ECO:0000256" key="1">
    <source>
        <dbReference type="SAM" id="MobiDB-lite"/>
    </source>
</evidence>